<protein>
    <submittedName>
        <fullName evidence="1">Uncharacterized protein</fullName>
    </submittedName>
</protein>
<evidence type="ECO:0000313" key="1">
    <source>
        <dbReference type="EMBL" id="KAF0528874.1"/>
    </source>
</evidence>
<dbReference type="AlphaFoldDB" id="A0A8H4EPE2"/>
<dbReference type="OrthoDB" id="10630745at2759"/>
<dbReference type="EMBL" id="WTPW01000264">
    <property type="protein sequence ID" value="KAF0528874.1"/>
    <property type="molecule type" value="Genomic_DNA"/>
</dbReference>
<organism evidence="1 2">
    <name type="scientific">Gigaspora margarita</name>
    <dbReference type="NCBI Taxonomy" id="4874"/>
    <lineage>
        <taxon>Eukaryota</taxon>
        <taxon>Fungi</taxon>
        <taxon>Fungi incertae sedis</taxon>
        <taxon>Mucoromycota</taxon>
        <taxon>Glomeromycotina</taxon>
        <taxon>Glomeromycetes</taxon>
        <taxon>Diversisporales</taxon>
        <taxon>Gigasporaceae</taxon>
        <taxon>Gigaspora</taxon>
    </lineage>
</organism>
<evidence type="ECO:0000313" key="2">
    <source>
        <dbReference type="Proteomes" id="UP000439903"/>
    </source>
</evidence>
<gene>
    <name evidence="1" type="ORF">F8M41_012959</name>
</gene>
<reference evidence="1 2" key="1">
    <citation type="journal article" date="2019" name="Environ. Microbiol.">
        <title>At the nexus of three kingdoms: the genome of the mycorrhizal fungus Gigaspora margarita provides insights into plant, endobacterial and fungal interactions.</title>
        <authorList>
            <person name="Venice F."/>
            <person name="Ghignone S."/>
            <person name="Salvioli di Fossalunga A."/>
            <person name="Amselem J."/>
            <person name="Novero M."/>
            <person name="Xianan X."/>
            <person name="Sedzielewska Toro K."/>
            <person name="Morin E."/>
            <person name="Lipzen A."/>
            <person name="Grigoriev I.V."/>
            <person name="Henrissat B."/>
            <person name="Martin F.M."/>
            <person name="Bonfante P."/>
        </authorList>
    </citation>
    <scope>NUCLEOTIDE SEQUENCE [LARGE SCALE GENOMIC DNA]</scope>
    <source>
        <strain evidence="1 2">BEG34</strain>
    </source>
</reference>
<keyword evidence="2" id="KW-1185">Reference proteome</keyword>
<sequence length="112" mass="13028">MKVIVKDLLQVLMNDDFDKSDCEVDLLKSYWHSNFENLDSRNKEGDLVILMTDKYSKGCNCGIVHDGVEAKMGFFEQMYEVVEYEKGIGDKKLNNEIRERKLVDNASRNEIQ</sequence>
<proteinExistence type="predicted"/>
<accession>A0A8H4EPE2</accession>
<comment type="caution">
    <text evidence="1">The sequence shown here is derived from an EMBL/GenBank/DDBJ whole genome shotgun (WGS) entry which is preliminary data.</text>
</comment>
<dbReference type="Proteomes" id="UP000439903">
    <property type="component" value="Unassembled WGS sequence"/>
</dbReference>
<name>A0A8H4EPE2_GIGMA</name>